<dbReference type="Proteomes" id="UP000216024">
    <property type="component" value="Unassembled WGS sequence"/>
</dbReference>
<keyword evidence="5" id="KW-0460">Magnesium</keyword>
<comment type="catalytic activity">
    <reaction evidence="5">
        <text>(6S)-5-formyl-5,6,7,8-tetrahydrofolate + ATP = (6R)-5,10-methenyltetrahydrofolate + ADP + phosphate</text>
        <dbReference type="Rhea" id="RHEA:10488"/>
        <dbReference type="ChEBI" id="CHEBI:30616"/>
        <dbReference type="ChEBI" id="CHEBI:43474"/>
        <dbReference type="ChEBI" id="CHEBI:57455"/>
        <dbReference type="ChEBI" id="CHEBI:57457"/>
        <dbReference type="ChEBI" id="CHEBI:456216"/>
        <dbReference type="EC" id="6.3.3.2"/>
    </reaction>
</comment>
<dbReference type="PANTHER" id="PTHR23407:SF1">
    <property type="entry name" value="5-FORMYLTETRAHYDROFOLATE CYCLO-LIGASE"/>
    <property type="match status" value="1"/>
</dbReference>
<evidence type="ECO:0000313" key="6">
    <source>
        <dbReference type="EMBL" id="PAB58770.1"/>
    </source>
</evidence>
<dbReference type="PIRSF" id="PIRSF006806">
    <property type="entry name" value="FTHF_cligase"/>
    <property type="match status" value="1"/>
</dbReference>
<feature type="binding site" evidence="4">
    <location>
        <position position="79"/>
    </location>
    <ligand>
        <name>substrate</name>
    </ligand>
</feature>
<dbReference type="Pfam" id="PF01812">
    <property type="entry name" value="5-FTHF_cyc-lig"/>
    <property type="match status" value="1"/>
</dbReference>
<feature type="binding site" evidence="4">
    <location>
        <position position="74"/>
    </location>
    <ligand>
        <name>substrate</name>
    </ligand>
</feature>
<name>A0A267MIZ6_9FIRM</name>
<dbReference type="AlphaFoldDB" id="A0A267MIZ6"/>
<evidence type="ECO:0000313" key="7">
    <source>
        <dbReference type="Proteomes" id="UP000216024"/>
    </source>
</evidence>
<dbReference type="GO" id="GO:0046872">
    <property type="term" value="F:metal ion binding"/>
    <property type="evidence" value="ECO:0007669"/>
    <property type="project" value="UniProtKB-KW"/>
</dbReference>
<evidence type="ECO:0000256" key="1">
    <source>
        <dbReference type="ARBA" id="ARBA00010638"/>
    </source>
</evidence>
<dbReference type="InterPro" id="IPR002698">
    <property type="entry name" value="FTHF_cligase"/>
</dbReference>
<dbReference type="GO" id="GO:0005524">
    <property type="term" value="F:ATP binding"/>
    <property type="evidence" value="ECO:0007669"/>
    <property type="project" value="UniProtKB-KW"/>
</dbReference>
<dbReference type="GO" id="GO:0009396">
    <property type="term" value="P:folic acid-containing compound biosynthetic process"/>
    <property type="evidence" value="ECO:0007669"/>
    <property type="project" value="TreeGrafter"/>
</dbReference>
<keyword evidence="6" id="KW-0436">Ligase</keyword>
<evidence type="ECO:0000256" key="5">
    <source>
        <dbReference type="RuleBase" id="RU361279"/>
    </source>
</evidence>
<keyword evidence="2 4" id="KW-0547">Nucleotide-binding</keyword>
<evidence type="ECO:0000256" key="3">
    <source>
        <dbReference type="ARBA" id="ARBA00022840"/>
    </source>
</evidence>
<dbReference type="InterPro" id="IPR037171">
    <property type="entry name" value="NagB/RpiA_transferase-like"/>
</dbReference>
<comment type="similarity">
    <text evidence="1 5">Belongs to the 5-formyltetrahydrofolate cyclo-ligase family.</text>
</comment>
<keyword evidence="3 4" id="KW-0067">ATP-binding</keyword>
<dbReference type="GO" id="GO:0030272">
    <property type="term" value="F:5-formyltetrahydrofolate cyclo-ligase activity"/>
    <property type="evidence" value="ECO:0007669"/>
    <property type="project" value="UniProtKB-EC"/>
</dbReference>
<dbReference type="EC" id="6.3.3.2" evidence="5"/>
<accession>A0A267MIZ6</accession>
<keyword evidence="7" id="KW-1185">Reference proteome</keyword>
<dbReference type="OrthoDB" id="9801938at2"/>
<proteinExistence type="inferred from homology"/>
<comment type="caution">
    <text evidence="6">The sequence shown here is derived from an EMBL/GenBank/DDBJ whole genome shotgun (WGS) entry which is preliminary data.</text>
</comment>
<sequence length="215" mass="25082">MATLVFFSSFRRIINILKEFFIRGDFVKKLIRKDLLRIRRSLTKSEVEAKSHKIFTNLCNMDLFKKSKSIMVYMDFRNEVQTDELINYMLKQDKRPIIPISVPSTKELILSELKNPEEDLEEGTYGVLEPKKDKIRPFDPNDLDLILVPGVAFDTSGYRLGYGAGYYDRFISSLKKKVPTIALSFDLQLIEKVPINEFDQKLDYILTESKIIHCK</sequence>
<dbReference type="EMBL" id="NIBG01000012">
    <property type="protein sequence ID" value="PAB58770.1"/>
    <property type="molecule type" value="Genomic_DNA"/>
</dbReference>
<organism evidence="6 7">
    <name type="scientific">Anaeromicrobium sediminis</name>
    <dbReference type="NCBI Taxonomy" id="1478221"/>
    <lineage>
        <taxon>Bacteria</taxon>
        <taxon>Bacillati</taxon>
        <taxon>Bacillota</taxon>
        <taxon>Clostridia</taxon>
        <taxon>Peptostreptococcales</taxon>
        <taxon>Thermotaleaceae</taxon>
        <taxon>Anaeromicrobium</taxon>
    </lineage>
</organism>
<dbReference type="PANTHER" id="PTHR23407">
    <property type="entry name" value="ATPASE INHIBITOR/5-FORMYLTETRAHYDROFOLATE CYCLO-LIGASE"/>
    <property type="match status" value="1"/>
</dbReference>
<comment type="cofactor">
    <cofactor evidence="5">
        <name>Mg(2+)</name>
        <dbReference type="ChEBI" id="CHEBI:18420"/>
    </cofactor>
</comment>
<reference evidence="6 7" key="1">
    <citation type="submission" date="2017-06" db="EMBL/GenBank/DDBJ databases">
        <title>Draft genome sequence of anaerobic fermentative bacterium Anaeromicrobium sediminis DY2726D isolated from West Pacific Ocean sediments.</title>
        <authorList>
            <person name="Zeng X."/>
        </authorList>
    </citation>
    <scope>NUCLEOTIDE SEQUENCE [LARGE SCALE GENOMIC DNA]</scope>
    <source>
        <strain evidence="6 7">DY2726D</strain>
    </source>
</reference>
<feature type="binding site" evidence="4">
    <location>
        <begin position="159"/>
        <end position="167"/>
    </location>
    <ligand>
        <name>ATP</name>
        <dbReference type="ChEBI" id="CHEBI:30616"/>
    </ligand>
</feature>
<gene>
    <name evidence="6" type="ORF">CCE28_13960</name>
</gene>
<dbReference type="Gene3D" id="3.40.50.10420">
    <property type="entry name" value="NagB/RpiA/CoA transferase-like"/>
    <property type="match status" value="1"/>
</dbReference>
<protein>
    <recommendedName>
        <fullName evidence="5">5-formyltetrahydrofolate cyclo-ligase</fullName>
        <ecNumber evidence="5">6.3.3.2</ecNumber>
    </recommendedName>
</protein>
<dbReference type="NCBIfam" id="TIGR02727">
    <property type="entry name" value="MTHFS_bact"/>
    <property type="match status" value="1"/>
</dbReference>
<evidence type="ECO:0000256" key="2">
    <source>
        <dbReference type="ARBA" id="ARBA00022741"/>
    </source>
</evidence>
<dbReference type="InterPro" id="IPR024185">
    <property type="entry name" value="FTHF_cligase-like_sf"/>
</dbReference>
<feature type="binding site" evidence="4">
    <location>
        <begin position="28"/>
        <end position="32"/>
    </location>
    <ligand>
        <name>ATP</name>
        <dbReference type="ChEBI" id="CHEBI:30616"/>
    </ligand>
</feature>
<evidence type="ECO:0000256" key="4">
    <source>
        <dbReference type="PIRSR" id="PIRSR006806-1"/>
    </source>
</evidence>
<keyword evidence="5" id="KW-0479">Metal-binding</keyword>
<dbReference type="SUPFAM" id="SSF100950">
    <property type="entry name" value="NagB/RpiA/CoA transferase-like"/>
    <property type="match status" value="1"/>
</dbReference>
<dbReference type="GO" id="GO:0035999">
    <property type="term" value="P:tetrahydrofolate interconversion"/>
    <property type="evidence" value="ECO:0007669"/>
    <property type="project" value="TreeGrafter"/>
</dbReference>